<organism evidence="2 3">
    <name type="scientific">Peptostreptococcus anaerobius 653-L</name>
    <dbReference type="NCBI Taxonomy" id="596329"/>
    <lineage>
        <taxon>Bacteria</taxon>
        <taxon>Bacillati</taxon>
        <taxon>Bacillota</taxon>
        <taxon>Clostridia</taxon>
        <taxon>Peptostreptococcales</taxon>
        <taxon>Peptostreptococcaceae</taxon>
        <taxon>Peptostreptococcus</taxon>
    </lineage>
</organism>
<sequence>MDFKKNYKIINSIFIAFTIMLVFILGFGTGYSMHKEHCREYLGVVLEKEYLPEEIVEENGKMERYDEQYNLILRDNSDERICISVDKDKFKQIEVGNLVRR</sequence>
<dbReference type="Proteomes" id="UP000004206">
    <property type="component" value="Unassembled WGS sequence"/>
</dbReference>
<accession>D3MU53</accession>
<proteinExistence type="predicted"/>
<keyword evidence="1" id="KW-1133">Transmembrane helix</keyword>
<evidence type="ECO:0000313" key="3">
    <source>
        <dbReference type="Proteomes" id="UP000004206"/>
    </source>
</evidence>
<dbReference type="RefSeq" id="WP_002844436.1">
    <property type="nucleotide sequence ID" value="NZ_ADJN01000065.1"/>
</dbReference>
<dbReference type="EMBL" id="ADJN01000065">
    <property type="protein sequence ID" value="EFD04321.1"/>
    <property type="molecule type" value="Genomic_DNA"/>
</dbReference>
<keyword evidence="3" id="KW-1185">Reference proteome</keyword>
<gene>
    <name evidence="2" type="ORF">HMPREF0631_1359</name>
</gene>
<dbReference type="AlphaFoldDB" id="D3MU53"/>
<keyword evidence="1" id="KW-0472">Membrane</keyword>
<reference evidence="2 3" key="1">
    <citation type="submission" date="2010-01" db="EMBL/GenBank/DDBJ databases">
        <authorList>
            <person name="Dodson R."/>
            <person name="Madupu R."/>
            <person name="Durkin A.S."/>
            <person name="Torralba M."/>
            <person name="Methe B."/>
            <person name="Sutton G.G."/>
            <person name="Strausberg R.L."/>
            <person name="Nelson K.E."/>
        </authorList>
    </citation>
    <scope>NUCLEOTIDE SEQUENCE [LARGE SCALE GENOMIC DNA]</scope>
    <source>
        <strain evidence="2 3">653-L</strain>
    </source>
</reference>
<evidence type="ECO:0000313" key="2">
    <source>
        <dbReference type="EMBL" id="EFD04321.1"/>
    </source>
</evidence>
<dbReference type="GeneID" id="79843461"/>
<evidence type="ECO:0000256" key="1">
    <source>
        <dbReference type="SAM" id="Phobius"/>
    </source>
</evidence>
<feature type="transmembrane region" description="Helical" evidence="1">
    <location>
        <begin position="12"/>
        <end position="33"/>
    </location>
</feature>
<name>D3MU53_9FIRM</name>
<protein>
    <submittedName>
        <fullName evidence="2">Uncharacterized protein</fullName>
    </submittedName>
</protein>
<keyword evidence="1" id="KW-0812">Transmembrane</keyword>
<comment type="caution">
    <text evidence="2">The sequence shown here is derived from an EMBL/GenBank/DDBJ whole genome shotgun (WGS) entry which is preliminary data.</text>
</comment>